<evidence type="ECO:0000313" key="3">
    <source>
        <dbReference type="EMBL" id="HIW87261.1"/>
    </source>
</evidence>
<dbReference type="Pfam" id="PF13173">
    <property type="entry name" value="AAA_14"/>
    <property type="match status" value="1"/>
</dbReference>
<dbReference type="InterPro" id="IPR041682">
    <property type="entry name" value="AAA_14"/>
</dbReference>
<organism evidence="3 4">
    <name type="scientific">Candidatus Onthomorpha intestinigallinarum</name>
    <dbReference type="NCBI Taxonomy" id="2840880"/>
    <lineage>
        <taxon>Bacteria</taxon>
        <taxon>Pseudomonadati</taxon>
        <taxon>Bacteroidota</taxon>
        <taxon>Bacteroidia</taxon>
        <taxon>Bacteroidales</taxon>
        <taxon>Candidatus Onthomorpha</taxon>
    </lineage>
</organism>
<name>A0A9D1RFE6_9BACT</name>
<dbReference type="PANTHER" id="PTHR33295">
    <property type="entry name" value="ATPASE"/>
    <property type="match status" value="1"/>
</dbReference>
<dbReference type="EMBL" id="DXGG01000111">
    <property type="protein sequence ID" value="HIW87261.1"/>
    <property type="molecule type" value="Genomic_DNA"/>
</dbReference>
<reference evidence="3" key="2">
    <citation type="submission" date="2021-04" db="EMBL/GenBank/DDBJ databases">
        <authorList>
            <person name="Gilroy R."/>
        </authorList>
    </citation>
    <scope>NUCLEOTIDE SEQUENCE</scope>
    <source>
        <strain evidence="3">Gambia16-930</strain>
    </source>
</reference>
<accession>A0A9D1RFE6</accession>
<dbReference type="Proteomes" id="UP000824267">
    <property type="component" value="Unassembled WGS sequence"/>
</dbReference>
<feature type="domain" description="AAA" evidence="1">
    <location>
        <begin position="35"/>
        <end position="169"/>
    </location>
</feature>
<keyword evidence="3" id="KW-0547">Nucleotide-binding</keyword>
<proteinExistence type="predicted"/>
<gene>
    <name evidence="3" type="ORF">IAC47_03180</name>
</gene>
<dbReference type="AlphaFoldDB" id="A0A9D1RFE6"/>
<keyword evidence="3" id="KW-0067">ATP-binding</keyword>
<evidence type="ECO:0000259" key="1">
    <source>
        <dbReference type="Pfam" id="PF13173"/>
    </source>
</evidence>
<comment type="caution">
    <text evidence="3">The sequence shown here is derived from an EMBL/GenBank/DDBJ whole genome shotgun (WGS) entry which is preliminary data.</text>
</comment>
<dbReference type="InterPro" id="IPR025420">
    <property type="entry name" value="DUF4143"/>
</dbReference>
<dbReference type="SUPFAM" id="SSF52540">
    <property type="entry name" value="P-loop containing nucleoside triphosphate hydrolases"/>
    <property type="match status" value="1"/>
</dbReference>
<evidence type="ECO:0000259" key="2">
    <source>
        <dbReference type="Pfam" id="PF13635"/>
    </source>
</evidence>
<dbReference type="PANTHER" id="PTHR33295:SF7">
    <property type="entry name" value="ATPASE"/>
    <property type="match status" value="1"/>
</dbReference>
<dbReference type="Pfam" id="PF13635">
    <property type="entry name" value="DUF4143"/>
    <property type="match status" value="1"/>
</dbReference>
<feature type="domain" description="DUF4143" evidence="2">
    <location>
        <begin position="241"/>
        <end position="403"/>
    </location>
</feature>
<sequence>MKMSIFACDIQSNMGKLLKRKIDSFLTEWKKSADRKPLVVKGARQIGKTCSIDCFAENNYSSVVRINFVEQPKFKSIFDDGFEVDAILKNMSLLNPDFVFIPHDTLFFFDELQACPNCATSLKFFKLDGRYDVICSGSLMGINYKEIESNSVGYKEDYEMHSMDFEEFLWAEGYSDDLIDELFCHMRELTPFSPLEMDVLFELFRNYVVLGGMPEVVSTYIRKKNFSGTLSIQRQLLLDYEEDITKYVEGLDKAKVKAVYNRISTFLARDNKRFQVTKLARNARNRDYMGCVEWLAEAGVVNLCHCMNYPELPLKGNYDPKLYKVYFKDTGLLVASLDDEAQEDLRANRNLGTYKGAIYENIVADMLVKQGYDLFYYSSDKPSLEMDFFIRDRDSLIPVEVKAADGATSSLNKLLQPDRYPDVKYGIKLCYKNTGFNGKFYTFPYFLAFLLRRFVSERTGA</sequence>
<reference evidence="3" key="1">
    <citation type="journal article" date="2021" name="PeerJ">
        <title>Extensive microbial diversity within the chicken gut microbiome revealed by metagenomics and culture.</title>
        <authorList>
            <person name="Gilroy R."/>
            <person name="Ravi A."/>
            <person name="Getino M."/>
            <person name="Pursley I."/>
            <person name="Horton D.L."/>
            <person name="Alikhan N.F."/>
            <person name="Baker D."/>
            <person name="Gharbi K."/>
            <person name="Hall N."/>
            <person name="Watson M."/>
            <person name="Adriaenssens E.M."/>
            <person name="Foster-Nyarko E."/>
            <person name="Jarju S."/>
            <person name="Secka A."/>
            <person name="Antonio M."/>
            <person name="Oren A."/>
            <person name="Chaudhuri R.R."/>
            <person name="La Ragione R."/>
            <person name="Hildebrand F."/>
            <person name="Pallen M.J."/>
        </authorList>
    </citation>
    <scope>NUCLEOTIDE SEQUENCE</scope>
    <source>
        <strain evidence="3">Gambia16-930</strain>
    </source>
</reference>
<protein>
    <submittedName>
        <fullName evidence="3">ATP-binding protein</fullName>
    </submittedName>
</protein>
<dbReference type="InterPro" id="IPR027417">
    <property type="entry name" value="P-loop_NTPase"/>
</dbReference>
<evidence type="ECO:0000313" key="4">
    <source>
        <dbReference type="Proteomes" id="UP000824267"/>
    </source>
</evidence>
<dbReference type="GO" id="GO:0005524">
    <property type="term" value="F:ATP binding"/>
    <property type="evidence" value="ECO:0007669"/>
    <property type="project" value="UniProtKB-KW"/>
</dbReference>